<evidence type="ECO:0000313" key="3">
    <source>
        <dbReference type="EMBL" id="TIB12372.1"/>
    </source>
</evidence>
<proteinExistence type="inferred from homology"/>
<dbReference type="Proteomes" id="UP000310689">
    <property type="component" value="Unassembled WGS sequence"/>
</dbReference>
<dbReference type="EMBL" id="SPOF01000019">
    <property type="protein sequence ID" value="TIB12372.1"/>
    <property type="molecule type" value="Genomic_DNA"/>
</dbReference>
<comment type="similarity">
    <text evidence="1">Belongs to the Tango6 family.</text>
</comment>
<evidence type="ECO:0000259" key="2">
    <source>
        <dbReference type="Pfam" id="PF10363"/>
    </source>
</evidence>
<evidence type="ECO:0000313" key="4">
    <source>
        <dbReference type="EMBL" id="TIB34589.1"/>
    </source>
</evidence>
<dbReference type="InterPro" id="IPR019451">
    <property type="entry name" value="Rtp1_C1"/>
</dbReference>
<dbReference type="Gene3D" id="1.25.10.10">
    <property type="entry name" value="Leucine-rich Repeat Variant"/>
    <property type="match status" value="1"/>
</dbReference>
<dbReference type="InterPro" id="IPR011989">
    <property type="entry name" value="ARM-like"/>
</dbReference>
<dbReference type="SUPFAM" id="SSF48371">
    <property type="entry name" value="ARM repeat"/>
    <property type="match status" value="1"/>
</dbReference>
<evidence type="ECO:0000313" key="5">
    <source>
        <dbReference type="Proteomes" id="UP000306954"/>
    </source>
</evidence>
<dbReference type="PANTHER" id="PTHR20959:SF1">
    <property type="entry name" value="TRANSPORT AND GOLGI ORGANIZATION PROTEIN 6 HOMOLOG"/>
    <property type="match status" value="1"/>
</dbReference>
<organism evidence="3 5">
    <name type="scientific">Wallemia ichthyophaga</name>
    <dbReference type="NCBI Taxonomy" id="245174"/>
    <lineage>
        <taxon>Eukaryota</taxon>
        <taxon>Fungi</taxon>
        <taxon>Dikarya</taxon>
        <taxon>Basidiomycota</taxon>
        <taxon>Wallemiomycotina</taxon>
        <taxon>Wallemiomycetes</taxon>
        <taxon>Wallemiales</taxon>
        <taxon>Wallemiaceae</taxon>
        <taxon>Wallemia</taxon>
    </lineage>
</organism>
<dbReference type="PANTHER" id="PTHR20959">
    <property type="entry name" value="TRANSPORT AND GOLGI ORGANIZATION PROTEIN 6 FAMILY MEMBER"/>
    <property type="match status" value="1"/>
</dbReference>
<protein>
    <recommendedName>
        <fullName evidence="2">RNA polymerase II assembly factor Rtp1 C-terminal domain-containing protein</fullName>
    </recommendedName>
</protein>
<reference evidence="5 6" key="1">
    <citation type="submission" date="2019-03" db="EMBL/GenBank/DDBJ databases">
        <title>Sequencing 23 genomes of Wallemia ichthyophaga.</title>
        <authorList>
            <person name="Gostincar C."/>
        </authorList>
    </citation>
    <scope>NUCLEOTIDE SEQUENCE [LARGE SCALE GENOMIC DNA]</scope>
    <source>
        <strain evidence="4 6">EXF-6200</strain>
        <strain evidence="3 5">EXF-8621</strain>
    </source>
</reference>
<accession>A0A4T0LCT0</accession>
<dbReference type="GO" id="GO:0009306">
    <property type="term" value="P:protein secretion"/>
    <property type="evidence" value="ECO:0007669"/>
    <property type="project" value="TreeGrafter"/>
</dbReference>
<name>A0A4T0LCT0_WALIC</name>
<evidence type="ECO:0000313" key="6">
    <source>
        <dbReference type="Proteomes" id="UP000310689"/>
    </source>
</evidence>
<dbReference type="InterPro" id="IPR039600">
    <property type="entry name" value="TANGO6/Rtp1"/>
</dbReference>
<dbReference type="OrthoDB" id="39591at2759"/>
<gene>
    <name evidence="4" type="ORF">E3P86_02803</name>
    <name evidence="3" type="ORF">E3P90_02049</name>
</gene>
<dbReference type="EMBL" id="SPOI01000162">
    <property type="protein sequence ID" value="TIB34589.1"/>
    <property type="molecule type" value="Genomic_DNA"/>
</dbReference>
<dbReference type="Pfam" id="PF10363">
    <property type="entry name" value="RTP1_C1"/>
    <property type="match status" value="1"/>
</dbReference>
<dbReference type="InterPro" id="IPR016024">
    <property type="entry name" value="ARM-type_fold"/>
</dbReference>
<sequence length="423" mass="47707">MGTDILENKDDILAFIYHTLQIQQQSSSRKPNVENTTKSLQDLLVFEDHVHNNTANDEEDVDSLKEVDQILISTALSLLLATLEANESIRVDNAPLLALISDRLDIFIDEFPAISPVAHECKLVLSARNATSSKIDDIISWSYKRQREIFNLSLKDIQDSQLPVRAHGLDQLRKLVQHTVSKNDVNANKDNTLDPSLISNILDVFIQAIKADDSYIYLNAVRGLVVMMDKIGHEILSQLSIKYSEYHESLTEIELDQRLRIGEAIIQVIKNLSDALPSYSHLILPQLIKVMSQNNLPSLLRASSLTILSQACITCILAVEPFINEILNGMEDLLMIESLQNSKDLSNPLDKDTNLVQLKRSALILIAMIFRSLYDTANITVPLALKSSLRTKINYIAQFDNDELVQHQATEVLEEFNWSNRLP</sequence>
<feature type="domain" description="RNA polymerase II assembly factor Rtp1 C-terminal" evidence="2">
    <location>
        <begin position="152"/>
        <end position="274"/>
    </location>
</feature>
<evidence type="ECO:0000256" key="1">
    <source>
        <dbReference type="ARBA" id="ARBA00005724"/>
    </source>
</evidence>
<dbReference type="Proteomes" id="UP000306954">
    <property type="component" value="Unassembled WGS sequence"/>
</dbReference>
<comment type="caution">
    <text evidence="3">The sequence shown here is derived from an EMBL/GenBank/DDBJ whole genome shotgun (WGS) entry which is preliminary data.</text>
</comment>
<dbReference type="AlphaFoldDB" id="A0A4T0LCT0"/>